<dbReference type="Gene3D" id="1.10.132.50">
    <property type="entry name" value="ATP synthase (C/AC39) subunit, domain 3"/>
    <property type="match status" value="1"/>
</dbReference>
<comment type="similarity">
    <text evidence="1">Belongs to the V-ATPase V0D/AC39 subunit family.</text>
</comment>
<gene>
    <name evidence="4" type="ORF">EDD66_11050</name>
</gene>
<keyword evidence="3" id="KW-0406">Ion transport</keyword>
<dbReference type="OrthoDB" id="1653at2"/>
<sequence>MAKNQYTYAVARIRSKELTLLNNQILEQLIASKSYDECIRLLQEKGWGNQDTKTAEEILGFEHEKTWELMEELVDDISVFDVFLYANDYHNLKAAIKQAYVGTEIPNIYLSHGTVKVEDLYTCVKENDFEALPDHMREAARDAYQVLFHTGDGQLCDVIIDKAALKAIYKRGKASDNEVLAGFAELKVVASNINIAIRGNKTRKGIDFFQRALAECDTLDIQRLTEAALDSESAIHEYLSSTIYSDAVAALKESLSAFERWCDNRIMELIKPQRYNPFTISPLAAFILGRESEMKSVRILLSGKLNDLSENLIRERLRETYV</sequence>
<proteinExistence type="inferred from homology"/>
<accession>A0A3N1XG55</accession>
<protein>
    <submittedName>
        <fullName evidence="4">V/A-type H+-transporting ATPase subunit C</fullName>
    </submittedName>
</protein>
<comment type="caution">
    <text evidence="4">The sequence shown here is derived from an EMBL/GenBank/DDBJ whole genome shotgun (WGS) entry which is preliminary data.</text>
</comment>
<dbReference type="InterPro" id="IPR035067">
    <property type="entry name" value="V-type_ATPase_csu/dsu"/>
</dbReference>
<evidence type="ECO:0000313" key="4">
    <source>
        <dbReference type="EMBL" id="ROR25694.1"/>
    </source>
</evidence>
<reference evidence="4 5" key="1">
    <citation type="submission" date="2018-11" db="EMBL/GenBank/DDBJ databases">
        <title>Genomic Encyclopedia of Type Strains, Phase IV (KMG-IV): sequencing the most valuable type-strain genomes for metagenomic binning, comparative biology and taxonomic classification.</title>
        <authorList>
            <person name="Goeker M."/>
        </authorList>
    </citation>
    <scope>NUCLEOTIDE SEQUENCE [LARGE SCALE GENOMIC DNA]</scope>
    <source>
        <strain evidence="4 5">DSM 26537</strain>
    </source>
</reference>
<dbReference type="InterPro" id="IPR036079">
    <property type="entry name" value="ATPase_csu/dsu_sf"/>
</dbReference>
<evidence type="ECO:0000256" key="2">
    <source>
        <dbReference type="ARBA" id="ARBA00022448"/>
    </source>
</evidence>
<dbReference type="SUPFAM" id="SSF103486">
    <property type="entry name" value="V-type ATP synthase subunit C"/>
    <property type="match status" value="1"/>
</dbReference>
<organism evidence="4 5">
    <name type="scientific">Mobilisporobacter senegalensis</name>
    <dbReference type="NCBI Taxonomy" id="1329262"/>
    <lineage>
        <taxon>Bacteria</taxon>
        <taxon>Bacillati</taxon>
        <taxon>Bacillota</taxon>
        <taxon>Clostridia</taxon>
        <taxon>Lachnospirales</taxon>
        <taxon>Lachnospiraceae</taxon>
        <taxon>Mobilisporobacter</taxon>
    </lineage>
</organism>
<dbReference type="Proteomes" id="UP000273083">
    <property type="component" value="Unassembled WGS sequence"/>
</dbReference>
<keyword evidence="5" id="KW-1185">Reference proteome</keyword>
<dbReference type="Gene3D" id="1.20.1690.10">
    <property type="entry name" value="V-type ATP synthase subunit C domain"/>
    <property type="match status" value="2"/>
</dbReference>
<dbReference type="Pfam" id="PF01992">
    <property type="entry name" value="vATP-synt_AC39"/>
    <property type="match status" value="1"/>
</dbReference>
<dbReference type="PANTHER" id="PTHR38682:SF1">
    <property type="entry name" value="V-TYPE ATP SYNTHASE SUBUNIT C"/>
    <property type="match status" value="1"/>
</dbReference>
<dbReference type="GO" id="GO:0046961">
    <property type="term" value="F:proton-transporting ATPase activity, rotational mechanism"/>
    <property type="evidence" value="ECO:0007669"/>
    <property type="project" value="InterPro"/>
</dbReference>
<dbReference type="PANTHER" id="PTHR38682">
    <property type="entry name" value="V-TYPE ATP SYNTHASE SUBUNIT C"/>
    <property type="match status" value="1"/>
</dbReference>
<evidence type="ECO:0000256" key="3">
    <source>
        <dbReference type="ARBA" id="ARBA00023065"/>
    </source>
</evidence>
<name>A0A3N1XG55_9FIRM</name>
<evidence type="ECO:0000256" key="1">
    <source>
        <dbReference type="ARBA" id="ARBA00006709"/>
    </source>
</evidence>
<dbReference type="InterPro" id="IPR002843">
    <property type="entry name" value="ATPase_V0-cplx_csu/dsu"/>
</dbReference>
<dbReference type="InterPro" id="IPR050873">
    <property type="entry name" value="V-ATPase_V0D/AC39_subunit"/>
</dbReference>
<dbReference type="AlphaFoldDB" id="A0A3N1XG55"/>
<keyword evidence="2" id="KW-0813">Transport</keyword>
<evidence type="ECO:0000313" key="5">
    <source>
        <dbReference type="Proteomes" id="UP000273083"/>
    </source>
</evidence>
<dbReference type="InterPro" id="IPR044911">
    <property type="entry name" value="V-type_ATPase_csu/dsu_dom_3"/>
</dbReference>
<dbReference type="RefSeq" id="WP_123610305.1">
    <property type="nucleotide sequence ID" value="NZ_RJVG01000010.1"/>
</dbReference>
<dbReference type="EMBL" id="RJVG01000010">
    <property type="protein sequence ID" value="ROR25694.1"/>
    <property type="molecule type" value="Genomic_DNA"/>
</dbReference>